<dbReference type="OrthoDB" id="549127at2759"/>
<evidence type="ECO:0000313" key="2">
    <source>
        <dbReference type="EMBL" id="PNH04205.1"/>
    </source>
</evidence>
<dbReference type="EMBL" id="PGGS01000413">
    <property type="protein sequence ID" value="PNH04205.1"/>
    <property type="molecule type" value="Genomic_DNA"/>
</dbReference>
<comment type="caution">
    <text evidence="2">The sequence shown here is derived from an EMBL/GenBank/DDBJ whole genome shotgun (WGS) entry which is preliminary data.</text>
</comment>
<evidence type="ECO:0000313" key="3">
    <source>
        <dbReference type="Proteomes" id="UP000236333"/>
    </source>
</evidence>
<protein>
    <submittedName>
        <fullName evidence="2">Uncharacterized protein</fullName>
    </submittedName>
</protein>
<dbReference type="Proteomes" id="UP000236333">
    <property type="component" value="Unassembled WGS sequence"/>
</dbReference>
<reference evidence="2 3" key="1">
    <citation type="journal article" date="2017" name="Mol. Biol. Evol.">
        <title>The 4-celled Tetrabaena socialis nuclear genome reveals the essential components for genetic control of cell number at the origin of multicellularity in the volvocine lineage.</title>
        <authorList>
            <person name="Featherston J."/>
            <person name="Arakaki Y."/>
            <person name="Hanschen E.R."/>
            <person name="Ferris P.J."/>
            <person name="Michod R.E."/>
            <person name="Olson B.J.S.C."/>
            <person name="Nozaki H."/>
            <person name="Durand P.M."/>
        </authorList>
    </citation>
    <scope>NUCLEOTIDE SEQUENCE [LARGE SCALE GENOMIC DNA]</scope>
    <source>
        <strain evidence="2 3">NIES-571</strain>
    </source>
</reference>
<accession>A0A2J7ZVB4</accession>
<organism evidence="2 3">
    <name type="scientific">Tetrabaena socialis</name>
    <dbReference type="NCBI Taxonomy" id="47790"/>
    <lineage>
        <taxon>Eukaryota</taxon>
        <taxon>Viridiplantae</taxon>
        <taxon>Chlorophyta</taxon>
        <taxon>core chlorophytes</taxon>
        <taxon>Chlorophyceae</taxon>
        <taxon>CS clade</taxon>
        <taxon>Chlamydomonadales</taxon>
        <taxon>Tetrabaenaceae</taxon>
        <taxon>Tetrabaena</taxon>
    </lineage>
</organism>
<sequence length="383" mass="41675">MSGRAVIVLGIKARDLQSCSISRLVEPVMHVLRAHQSATERDQQRNTDTQAHLVAAMEPVKHQLGELRQELYLLERERDEAAAGGQYGRAALLRGQAAELLRQVAELEAASSESQDQLDALVAVMGAVRSRQAGQLMSLGAELRRLATAANETITRLQAELRDLKVRVDTAAEARVTLGQALARHAEAGELRRELRGLAETARAAEEHAAAELEADRIRNRKVLADAAALASNLTRAGSVAHAAALELALLQGQLELSVQLEDYEHAETLAAAIQRLQNAQHESQESASSFEKLLAAHTAVVRQRAADFRFHLTRLERATQLVKDVRDLRDMYGNAKVDDAEAMSLAAKLAAALEELAAGPPPRLLEQDETEAVIRNVLGLRS</sequence>
<dbReference type="AlphaFoldDB" id="A0A2J7ZVB4"/>
<keyword evidence="1" id="KW-0175">Coiled coil</keyword>
<evidence type="ECO:0000256" key="1">
    <source>
        <dbReference type="SAM" id="Coils"/>
    </source>
</evidence>
<keyword evidence="3" id="KW-1185">Reference proteome</keyword>
<proteinExistence type="predicted"/>
<feature type="non-terminal residue" evidence="2">
    <location>
        <position position="383"/>
    </location>
</feature>
<feature type="coiled-coil region" evidence="1">
    <location>
        <begin position="147"/>
        <end position="221"/>
    </location>
</feature>
<name>A0A2J7ZVB4_9CHLO</name>
<gene>
    <name evidence="2" type="ORF">TSOC_009668</name>
</gene>
<feature type="coiled-coil region" evidence="1">
    <location>
        <begin position="90"/>
        <end position="117"/>
    </location>
</feature>